<proteinExistence type="predicted"/>
<evidence type="ECO:0000313" key="1">
    <source>
        <dbReference type="EMBL" id="OCK85554.1"/>
    </source>
</evidence>
<dbReference type="Proteomes" id="UP000250266">
    <property type="component" value="Unassembled WGS sequence"/>
</dbReference>
<keyword evidence="2" id="KW-1185">Reference proteome</keyword>
<dbReference type="EMBL" id="KV744817">
    <property type="protein sequence ID" value="OCK85554.1"/>
    <property type="molecule type" value="Genomic_DNA"/>
</dbReference>
<sequence>MRSLFGYLCSAEYLNHDKEIMEALEQREEGMRVVKRHRSLSTEDTQAITNEEMQHYASEKLKSSSNRADGSRECSIFFAPVVPVTTVSKASSYASNPPPDVSTIDDTTLATQPKIDTPKTILALPLVSAPKVCRVHFLILALALVYLSTKPSITYAPIISSVSHPRLEAQVRPPHIQHNSRICRLVYSAVLG</sequence>
<protein>
    <submittedName>
        <fullName evidence="1">Uncharacterized protein</fullName>
    </submittedName>
</protein>
<reference evidence="1 2" key="1">
    <citation type="journal article" date="2016" name="Nat. Commun.">
        <title>Ectomycorrhizal ecology is imprinted in the genome of the dominant symbiotic fungus Cenococcum geophilum.</title>
        <authorList>
            <consortium name="DOE Joint Genome Institute"/>
            <person name="Peter M."/>
            <person name="Kohler A."/>
            <person name="Ohm R.A."/>
            <person name="Kuo A."/>
            <person name="Krutzmann J."/>
            <person name="Morin E."/>
            <person name="Arend M."/>
            <person name="Barry K.W."/>
            <person name="Binder M."/>
            <person name="Choi C."/>
            <person name="Clum A."/>
            <person name="Copeland A."/>
            <person name="Grisel N."/>
            <person name="Haridas S."/>
            <person name="Kipfer T."/>
            <person name="LaButti K."/>
            <person name="Lindquist E."/>
            <person name="Lipzen A."/>
            <person name="Maire R."/>
            <person name="Meier B."/>
            <person name="Mihaltcheva S."/>
            <person name="Molinier V."/>
            <person name="Murat C."/>
            <person name="Poggeler S."/>
            <person name="Quandt C.A."/>
            <person name="Sperisen C."/>
            <person name="Tritt A."/>
            <person name="Tisserant E."/>
            <person name="Crous P.W."/>
            <person name="Henrissat B."/>
            <person name="Nehls U."/>
            <person name="Egli S."/>
            <person name="Spatafora J.W."/>
            <person name="Grigoriev I.V."/>
            <person name="Martin F.M."/>
        </authorList>
    </citation>
    <scope>NUCLEOTIDE SEQUENCE [LARGE SCALE GENOMIC DNA]</scope>
    <source>
        <strain evidence="1 2">CBS 459.81</strain>
    </source>
</reference>
<gene>
    <name evidence="1" type="ORF">K432DRAFT_421696</name>
</gene>
<dbReference type="AlphaFoldDB" id="A0A8E2EKD5"/>
<evidence type="ECO:0000313" key="2">
    <source>
        <dbReference type="Proteomes" id="UP000250266"/>
    </source>
</evidence>
<accession>A0A8E2EKD5</accession>
<organism evidence="1 2">
    <name type="scientific">Lepidopterella palustris CBS 459.81</name>
    <dbReference type="NCBI Taxonomy" id="1314670"/>
    <lineage>
        <taxon>Eukaryota</taxon>
        <taxon>Fungi</taxon>
        <taxon>Dikarya</taxon>
        <taxon>Ascomycota</taxon>
        <taxon>Pezizomycotina</taxon>
        <taxon>Dothideomycetes</taxon>
        <taxon>Pleosporomycetidae</taxon>
        <taxon>Mytilinidiales</taxon>
        <taxon>Argynnaceae</taxon>
        <taxon>Lepidopterella</taxon>
    </lineage>
</organism>
<name>A0A8E2EKD5_9PEZI</name>